<dbReference type="Proteomes" id="UP000886595">
    <property type="component" value="Unassembled WGS sequence"/>
</dbReference>
<organism evidence="2 3">
    <name type="scientific">Brassica carinata</name>
    <name type="common">Ethiopian mustard</name>
    <name type="synonym">Abyssinian cabbage</name>
    <dbReference type="NCBI Taxonomy" id="52824"/>
    <lineage>
        <taxon>Eukaryota</taxon>
        <taxon>Viridiplantae</taxon>
        <taxon>Streptophyta</taxon>
        <taxon>Embryophyta</taxon>
        <taxon>Tracheophyta</taxon>
        <taxon>Spermatophyta</taxon>
        <taxon>Magnoliopsida</taxon>
        <taxon>eudicotyledons</taxon>
        <taxon>Gunneridae</taxon>
        <taxon>Pentapetalae</taxon>
        <taxon>rosids</taxon>
        <taxon>malvids</taxon>
        <taxon>Brassicales</taxon>
        <taxon>Brassicaceae</taxon>
        <taxon>Brassiceae</taxon>
        <taxon>Brassica</taxon>
    </lineage>
</organism>
<comment type="caution">
    <text evidence="2">The sequence shown here is derived from an EMBL/GenBank/DDBJ whole genome shotgun (WGS) entry which is preliminary data.</text>
</comment>
<feature type="region of interest" description="Disordered" evidence="1">
    <location>
        <begin position="804"/>
        <end position="875"/>
    </location>
</feature>
<gene>
    <name evidence="2" type="ORF">Bca52824_023118</name>
</gene>
<dbReference type="OrthoDB" id="611935at2759"/>
<dbReference type="EMBL" id="JAAMPC010000005">
    <property type="protein sequence ID" value="KAG2311561.1"/>
    <property type="molecule type" value="Genomic_DNA"/>
</dbReference>
<feature type="compositionally biased region" description="Polar residues" evidence="1">
    <location>
        <begin position="770"/>
        <end position="783"/>
    </location>
</feature>
<accession>A0A8X7VHU9</accession>
<evidence type="ECO:0000313" key="2">
    <source>
        <dbReference type="EMBL" id="KAG2311561.1"/>
    </source>
</evidence>
<feature type="region of interest" description="Disordered" evidence="1">
    <location>
        <begin position="21"/>
        <end position="66"/>
    </location>
</feature>
<dbReference type="PANTHER" id="PTHR34361:SF2">
    <property type="entry name" value="OS08G0157800 PROTEIN"/>
    <property type="match status" value="1"/>
</dbReference>
<evidence type="ECO:0000256" key="1">
    <source>
        <dbReference type="SAM" id="MobiDB-lite"/>
    </source>
</evidence>
<feature type="region of interest" description="Disordered" evidence="1">
    <location>
        <begin position="249"/>
        <end position="290"/>
    </location>
</feature>
<dbReference type="AlphaFoldDB" id="A0A8X7VHU9"/>
<feature type="compositionally biased region" description="Polar residues" evidence="1">
    <location>
        <begin position="839"/>
        <end position="854"/>
    </location>
</feature>
<proteinExistence type="predicted"/>
<evidence type="ECO:0000313" key="3">
    <source>
        <dbReference type="Proteomes" id="UP000886595"/>
    </source>
</evidence>
<feature type="region of interest" description="Disordered" evidence="1">
    <location>
        <begin position="712"/>
        <end position="733"/>
    </location>
</feature>
<protein>
    <submittedName>
        <fullName evidence="2">Uncharacterized protein</fullName>
    </submittedName>
</protein>
<reference evidence="2 3" key="1">
    <citation type="submission" date="2020-02" db="EMBL/GenBank/DDBJ databases">
        <authorList>
            <person name="Ma Q."/>
            <person name="Huang Y."/>
            <person name="Song X."/>
            <person name="Pei D."/>
        </authorList>
    </citation>
    <scope>NUCLEOTIDE SEQUENCE [LARGE SCALE GENOMIC DNA]</scope>
    <source>
        <strain evidence="2">Sxm20200214</strain>
        <tissue evidence="2">Leaf</tissue>
    </source>
</reference>
<sequence>MADGIGYGSFSGAPYPFWLSSPSPSPHPSASAPPFLATHPVNLTQGGFDPTISQGSYHRSPSDWSNNPSYGGPCLSQTPSSSFYVNKGSFSHRGEDDSYTYMLPPPSGLYPSKETSSSSDFLLETQRLDRMPYKFSATLSSSSEPFYKHIPPSGVYGSAFHENLPGQYHPGHDKFESMNAVSGPPAEPWVLPQALFDGSHTGVRLGDGRLFPDVVSCHAPENVQSSVPGSSSVEPVNFNVLLGYAESTGHVKPLSQNPDLHDETGQTSPHPLQFDSKSSEKREGSGVSSLYQTPKTFVADSENGVSETSLKNAIDDLNCDEHRSWNHFMVSSEGPSAPTMFSMGSESYVAMKADNGNAAQSAVNCKTPSDGCANQHSEDVQACKLQKQMFDMNHMMNGDKKPTALNDMGIKGSSKLNTDGVSTGQLAERHLCDQGSLTSTASSPRVTSVVDAMHNLSEVLVYECFNNGSWLKQEQLSNLDKAVENLTKCLKKSTGNKTIAAEASIPTQAIHVSCPNVVDLNEATNVVAKDCQGFNVKPLDSFGLKEPVDKDKYEDEMTQGIKNILASNFPDGEDNHPQTLLYKSLWLETEAALCSTTCMTRYHRIKKEIGNLKLQNRENSAHASTTFMQEPFLDLQKPVSIMNNVEQESTDSFIKHGSNSGKDIVTMSHDAPQSTRFNSDHRVNAVLSLMSRSFMGGLEQEHHGNFKHDAATSGKIPDATQQESPGFTTEEKHRDVTDRFQILKQQETKHKLKSQNCSKTRIDDQEENPEANSEVANIGRSSQMSDVMDRFKILRRREAEQVQKSLNSLDADSDSDKDKPSNKTQICDHPWSESMMTVGGNSVKETCANSTEEPSASGEGYESPTSDWEHVRKDN</sequence>
<dbReference type="PANTHER" id="PTHR34361">
    <property type="entry name" value="OS08G0157800 PROTEIN"/>
    <property type="match status" value="1"/>
</dbReference>
<feature type="compositionally biased region" description="Polar residues" evidence="1">
    <location>
        <begin position="41"/>
        <end position="66"/>
    </location>
</feature>
<keyword evidence="3" id="KW-1185">Reference proteome</keyword>
<name>A0A8X7VHU9_BRACI</name>
<feature type="region of interest" description="Disordered" evidence="1">
    <location>
        <begin position="745"/>
        <end position="783"/>
    </location>
</feature>